<dbReference type="InterPro" id="IPR018946">
    <property type="entry name" value="PhoD-like_MPP"/>
</dbReference>
<evidence type="ECO:0000313" key="5">
    <source>
        <dbReference type="Proteomes" id="UP000245086"/>
    </source>
</evidence>
<comment type="caution">
    <text evidence="4">The sequence shown here is derived from an EMBL/GenBank/DDBJ whole genome shotgun (WGS) entry which is preliminary data.</text>
</comment>
<dbReference type="GO" id="GO:0004630">
    <property type="term" value="F:phospholipase D activity"/>
    <property type="evidence" value="ECO:0007669"/>
    <property type="project" value="UniProtKB-EC"/>
</dbReference>
<dbReference type="InterPro" id="IPR006311">
    <property type="entry name" value="TAT_signal"/>
</dbReference>
<dbReference type="Pfam" id="PF09423">
    <property type="entry name" value="PhoD"/>
    <property type="match status" value="1"/>
</dbReference>
<dbReference type="Proteomes" id="UP000245086">
    <property type="component" value="Unassembled WGS sequence"/>
</dbReference>
<evidence type="ECO:0000256" key="1">
    <source>
        <dbReference type="SAM" id="SignalP"/>
    </source>
</evidence>
<keyword evidence="4" id="KW-0378">Hydrolase</keyword>
<dbReference type="EMBL" id="BFBR01000001">
    <property type="protein sequence ID" value="GBF56377.1"/>
    <property type="molecule type" value="Genomic_DNA"/>
</dbReference>
<dbReference type="PROSITE" id="PS51318">
    <property type="entry name" value="TAT"/>
    <property type="match status" value="1"/>
</dbReference>
<accession>A0A2P2E5P2</accession>
<organism evidence="4 5">
    <name type="scientific">Candidatus Phycosocius bacilliformis</name>
    <dbReference type="NCBI Taxonomy" id="1445552"/>
    <lineage>
        <taxon>Bacteria</taxon>
        <taxon>Pseudomonadati</taxon>
        <taxon>Pseudomonadota</taxon>
        <taxon>Alphaproteobacteria</taxon>
        <taxon>Caulobacterales</taxon>
        <taxon>Caulobacterales incertae sedis</taxon>
        <taxon>Candidatus Phycosocius</taxon>
    </lineage>
</organism>
<feature type="chain" id="PRO_5015153828" evidence="1">
    <location>
        <begin position="26"/>
        <end position="593"/>
    </location>
</feature>
<dbReference type="Gene3D" id="2.60.40.380">
    <property type="entry name" value="Purple acid phosphatase-like, N-terminal"/>
    <property type="match status" value="1"/>
</dbReference>
<sequence>MALTRRAALTSGALVAAACTASAAAADNALFAHGVASGDPLTTQVIIWTRVSPRLAGRDVEVTWTMATDPALTQIVKRGKVRTGPARDHTVKVDVTGLKPGTHYYYGFSVGTEQSIVGHTQTAPASGGARLNIALVSCSNFPAGWFHAYQAIARRGDVDLVLHVGDYIYEYGPGEYATEWGKTVGRIPEPAHECLTLADYRQRYSQYRRDPDLQAAHACAPWLVTWDDHETSNDAWKDGAENHDPAREGPWTLRKAAALQAYYEWMPLRDPVPGKPFEAINRSFDWGDLATIVMLETRLMARSFQLDYATDLKIGLFDVSSGQPVPITDPARLQGIDRKNLPPGVMALPDVAGFKAKKLLDPSREMLGASQQAWVADTLSRSVSSGKKWQVLGNQVIMAKVKSPDFKAGLPAQVLDAVAKARPETRAFFELSRFDVPFNLDAWDGYPAARERLYAAAKQAGARLVVCTGDTHAAWANNLRDDRGEIRGVEFGCTSVTSPSIADTFANFGLEGDELNRLIVESNPDVAWHDETKRGYTLISLTPERVSADFLEIDTVKSKSFLLSTATRWEARFDAKPQPLEAVKDLSGSSNRP</sequence>
<dbReference type="PANTHER" id="PTHR43606:SF2">
    <property type="entry name" value="ALKALINE PHOSPHATASE FAMILY PROTEIN (AFU_ORTHOLOGUE AFUA_5G03860)"/>
    <property type="match status" value="1"/>
</dbReference>
<dbReference type="PROSITE" id="PS51257">
    <property type="entry name" value="PROKAR_LIPOPROTEIN"/>
    <property type="match status" value="1"/>
</dbReference>
<proteinExistence type="predicted"/>
<dbReference type="SUPFAM" id="SSF56300">
    <property type="entry name" value="Metallo-dependent phosphatases"/>
    <property type="match status" value="1"/>
</dbReference>
<feature type="domain" description="PhoD-like phosphatase metallophosphatase" evidence="2">
    <location>
        <begin position="134"/>
        <end position="550"/>
    </location>
</feature>
<feature type="domain" description="Phospholipase D N-terminal" evidence="3">
    <location>
        <begin position="33"/>
        <end position="122"/>
    </location>
</feature>
<protein>
    <submittedName>
        <fullName evidence="4">Phospholipase D</fullName>
        <ecNumber evidence="4">3.1.4.4</ecNumber>
    </submittedName>
</protein>
<name>A0A2P2E5P2_9PROT</name>
<dbReference type="InterPro" id="IPR038607">
    <property type="entry name" value="PhoD-like_sf"/>
</dbReference>
<feature type="signal peptide" evidence="1">
    <location>
        <begin position="1"/>
        <end position="25"/>
    </location>
</feature>
<dbReference type="RefSeq" id="WP_192576079.1">
    <property type="nucleotide sequence ID" value="NZ_BFBR01000001.1"/>
</dbReference>
<keyword evidence="1" id="KW-0732">Signal</keyword>
<dbReference type="InterPro" id="IPR029052">
    <property type="entry name" value="Metallo-depent_PP-like"/>
</dbReference>
<reference evidence="4" key="1">
    <citation type="journal article" date="2018" name="Genome Announc.">
        <title>Draft Genome Sequence of "Candidatus Phycosocius bacilliformis," an Alphaproteobacterial Ectosymbiont of the Hydrocarbon-Producing Green Alga Botryococcus braunii.</title>
        <authorList>
            <person name="Tanabe Y."/>
            <person name="Yamaguchi H."/>
            <person name="Watanabe M.M."/>
        </authorList>
    </citation>
    <scope>NUCLEOTIDE SEQUENCE [LARGE SCALE GENOMIC DNA]</scope>
    <source>
        <strain evidence="4">BOTRYCO-2</strain>
    </source>
</reference>
<evidence type="ECO:0000313" key="4">
    <source>
        <dbReference type="EMBL" id="GBF56377.1"/>
    </source>
</evidence>
<dbReference type="PANTHER" id="PTHR43606">
    <property type="entry name" value="PHOSPHATASE, PUTATIVE (AFU_ORTHOLOGUE AFUA_6G08710)-RELATED"/>
    <property type="match status" value="1"/>
</dbReference>
<gene>
    <name evidence="4" type="primary">pld</name>
    <name evidence="4" type="ORF">PbB2_00032</name>
</gene>
<evidence type="ECO:0000259" key="2">
    <source>
        <dbReference type="Pfam" id="PF09423"/>
    </source>
</evidence>
<dbReference type="Gene3D" id="3.60.21.70">
    <property type="entry name" value="PhoD-like phosphatase"/>
    <property type="match status" value="1"/>
</dbReference>
<keyword evidence="5" id="KW-1185">Reference proteome</keyword>
<dbReference type="InterPro" id="IPR052900">
    <property type="entry name" value="Phospholipid_Metab_Enz"/>
</dbReference>
<dbReference type="Pfam" id="PF16655">
    <property type="entry name" value="PhoD_N"/>
    <property type="match status" value="1"/>
</dbReference>
<dbReference type="AlphaFoldDB" id="A0A2P2E5P2"/>
<dbReference type="EC" id="3.1.4.4" evidence="4"/>
<dbReference type="CDD" id="cd07389">
    <property type="entry name" value="MPP_PhoD"/>
    <property type="match status" value="1"/>
</dbReference>
<evidence type="ECO:0000259" key="3">
    <source>
        <dbReference type="Pfam" id="PF16655"/>
    </source>
</evidence>
<dbReference type="InterPro" id="IPR032093">
    <property type="entry name" value="PhoD_N"/>
</dbReference>